<evidence type="ECO:0000256" key="7">
    <source>
        <dbReference type="SAM" id="SignalP"/>
    </source>
</evidence>
<feature type="region of interest" description="Disordered" evidence="6">
    <location>
        <begin position="410"/>
        <end position="441"/>
    </location>
</feature>
<dbReference type="AlphaFoldDB" id="A0A5N1GMU1"/>
<dbReference type="SMART" id="SM00047">
    <property type="entry name" value="LYZ2"/>
    <property type="match status" value="1"/>
</dbReference>
<feature type="domain" description="LysM" evidence="8">
    <location>
        <begin position="607"/>
        <end position="651"/>
    </location>
</feature>
<feature type="domain" description="LysM" evidence="8">
    <location>
        <begin position="297"/>
        <end position="340"/>
    </location>
</feature>
<feature type="domain" description="LysM" evidence="8">
    <location>
        <begin position="509"/>
        <end position="552"/>
    </location>
</feature>
<feature type="compositionally biased region" description="Low complexity" evidence="6">
    <location>
        <begin position="278"/>
        <end position="296"/>
    </location>
</feature>
<keyword evidence="2" id="KW-0929">Antimicrobial</keyword>
<feature type="region of interest" description="Disordered" evidence="6">
    <location>
        <begin position="349"/>
        <end position="370"/>
    </location>
</feature>
<feature type="domain" description="LysM" evidence="8">
    <location>
        <begin position="365"/>
        <end position="408"/>
    </location>
</feature>
<feature type="chain" id="PRO_5038458879" description="Peptidoglycan hydrolase" evidence="7">
    <location>
        <begin position="26"/>
        <end position="654"/>
    </location>
</feature>
<feature type="compositionally biased region" description="Low complexity" evidence="6">
    <location>
        <begin position="589"/>
        <end position="605"/>
    </location>
</feature>
<dbReference type="Gene3D" id="3.10.350.10">
    <property type="entry name" value="LysM domain"/>
    <property type="match status" value="6"/>
</dbReference>
<keyword evidence="4" id="KW-0378">Hydrolase</keyword>
<sequence>MKLTLNKAQLLKTGALICGSAAVVAAVSADLTETVSADQVAVTATSTRTNQFLNKVIPHATELAGQNDLYASVMIAQAVLESGWGSSSLSQAPYNNLFGIKGNYQGNSVVMNTLEDNGSGTYYGIRDGFRAYPSYRESLIDYVGLLKNGPSFNPNFYSGAWKSNTNSYRDATAWLTGRYATDTSYGPKLNNLIETYGLTAYDQGGSGRSVKAQPLQTTSQKQTASKSYTVKPGDGLYTVARNLGTTVSALKAQYGLTSNLIHPGQVFSVGASSSSQKTQPAPASQTSQQANTSSTAKSYTVKPGDGLYTVAQNLGTTVSALKAQYGLTSNLIHPGQVFSVSGSKASSSQTAQAPKASGQKQTTGKSYTVKPGDGLYTVAQNLGTTVSALKAQYGLTSNLIHPGQVFSVGASASSQNAKPTPSRQTGQQANQQTAGKSYTVKPGDGLYTVARNLGTTVSALKAQYGLTSNLIHPGQVFSKSASQGSSSQTGKTTAPTPSAPANPTAATSRGHKVQAGDTLWRIASANGMTVQELKALNGLTGSNIYVGQELKLSQAPAKASLSQTSSQTAAQAAKATPAPAPSPVQTPEANQASQNQQNVSPASSQGQAYTIQAGDNLYRISVNHGVGLDELLAANNLKQNSLILPGQSLTIPAK</sequence>
<feature type="compositionally biased region" description="Low complexity" evidence="6">
    <location>
        <begin position="424"/>
        <end position="435"/>
    </location>
</feature>
<dbReference type="Proteomes" id="UP000327148">
    <property type="component" value="Unassembled WGS sequence"/>
</dbReference>
<evidence type="ECO:0000313" key="9">
    <source>
        <dbReference type="EMBL" id="KAA9302112.1"/>
    </source>
</evidence>
<dbReference type="RefSeq" id="WP_070430516.1">
    <property type="nucleotide sequence ID" value="NZ_VYWO01000001.1"/>
</dbReference>
<dbReference type="CDD" id="cd00118">
    <property type="entry name" value="LysM"/>
    <property type="match status" value="6"/>
</dbReference>
<feature type="region of interest" description="Disordered" evidence="6">
    <location>
        <begin position="562"/>
        <end position="606"/>
    </location>
</feature>
<proteinExistence type="inferred from homology"/>
<feature type="region of interest" description="Disordered" evidence="6">
    <location>
        <begin position="207"/>
        <end position="226"/>
    </location>
</feature>
<evidence type="ECO:0000256" key="4">
    <source>
        <dbReference type="ARBA" id="ARBA00022801"/>
    </source>
</evidence>
<dbReference type="Gene3D" id="1.10.530.10">
    <property type="match status" value="1"/>
</dbReference>
<feature type="domain" description="LysM" evidence="8">
    <location>
        <begin position="226"/>
        <end position="269"/>
    </location>
</feature>
<protein>
    <recommendedName>
        <fullName evidence="5">Peptidoglycan hydrolase</fullName>
    </recommendedName>
</protein>
<dbReference type="GO" id="GO:0004040">
    <property type="term" value="F:amidase activity"/>
    <property type="evidence" value="ECO:0007669"/>
    <property type="project" value="InterPro"/>
</dbReference>
<evidence type="ECO:0000256" key="3">
    <source>
        <dbReference type="ARBA" id="ARBA00022638"/>
    </source>
</evidence>
<dbReference type="PRINTS" id="PR01002">
    <property type="entry name" value="FLGFLGJ"/>
</dbReference>
<name>A0A5N1GMU1_9LACT</name>
<dbReference type="PANTHER" id="PTHR33308:SF9">
    <property type="entry name" value="PEPTIDOGLYCAN HYDROLASE FLGJ"/>
    <property type="match status" value="1"/>
</dbReference>
<feature type="compositionally biased region" description="Low complexity" evidence="6">
    <location>
        <begin position="478"/>
        <end position="508"/>
    </location>
</feature>
<keyword evidence="7" id="KW-0732">Signal</keyword>
<dbReference type="PROSITE" id="PS51782">
    <property type="entry name" value="LYSM"/>
    <property type="match status" value="6"/>
</dbReference>
<feature type="signal peptide" evidence="7">
    <location>
        <begin position="1"/>
        <end position="25"/>
    </location>
</feature>
<feature type="compositionally biased region" description="Low complexity" evidence="6">
    <location>
        <begin position="562"/>
        <end position="577"/>
    </location>
</feature>
<dbReference type="InterPro" id="IPR051056">
    <property type="entry name" value="Glycosyl_Hydrolase_73"/>
</dbReference>
<dbReference type="STRING" id="119206.AWM72_07550"/>
<dbReference type="GO" id="GO:0031640">
    <property type="term" value="P:killing of cells of another organism"/>
    <property type="evidence" value="ECO:0007669"/>
    <property type="project" value="UniProtKB-KW"/>
</dbReference>
<reference evidence="9 10" key="1">
    <citation type="submission" date="2019-09" db="EMBL/GenBank/DDBJ databases">
        <title>Draft genome sequence assemblies of isolates from the urinary tract.</title>
        <authorList>
            <person name="Mores C.R."/>
            <person name="Putonti C."/>
            <person name="Wolfe A.J."/>
        </authorList>
    </citation>
    <scope>NUCLEOTIDE SEQUENCE [LARGE SCALE GENOMIC DNA]</scope>
    <source>
        <strain evidence="9 10">UMB623</strain>
    </source>
</reference>
<dbReference type="SMART" id="SM00257">
    <property type="entry name" value="LysM"/>
    <property type="match status" value="6"/>
</dbReference>
<comment type="similarity">
    <text evidence="1">Belongs to the glycosyl hydrolase 73 family.</text>
</comment>
<dbReference type="InterPro" id="IPR036779">
    <property type="entry name" value="LysM_dom_sf"/>
</dbReference>
<evidence type="ECO:0000256" key="1">
    <source>
        <dbReference type="ARBA" id="ARBA00010266"/>
    </source>
</evidence>
<dbReference type="InterPro" id="IPR002901">
    <property type="entry name" value="MGlyc_endo_b_GlcNAc-like_dom"/>
</dbReference>
<dbReference type="Pfam" id="PF01832">
    <property type="entry name" value="Glucosaminidase"/>
    <property type="match status" value="1"/>
</dbReference>
<dbReference type="PANTHER" id="PTHR33308">
    <property type="entry name" value="PEPTIDOGLYCAN HYDROLASE FLGJ"/>
    <property type="match status" value="1"/>
</dbReference>
<evidence type="ECO:0000259" key="8">
    <source>
        <dbReference type="PROSITE" id="PS51782"/>
    </source>
</evidence>
<organism evidence="9 10">
    <name type="scientific">Aerococcus sanguinicola</name>
    <dbReference type="NCBI Taxonomy" id="119206"/>
    <lineage>
        <taxon>Bacteria</taxon>
        <taxon>Bacillati</taxon>
        <taxon>Bacillota</taxon>
        <taxon>Bacilli</taxon>
        <taxon>Lactobacillales</taxon>
        <taxon>Aerococcaceae</taxon>
        <taxon>Aerococcus</taxon>
    </lineage>
</organism>
<dbReference type="OrthoDB" id="2155627at2"/>
<feature type="region of interest" description="Disordered" evidence="6">
    <location>
        <begin position="270"/>
        <end position="298"/>
    </location>
</feature>
<dbReference type="EMBL" id="VYWO01000001">
    <property type="protein sequence ID" value="KAA9302112.1"/>
    <property type="molecule type" value="Genomic_DNA"/>
</dbReference>
<dbReference type="Gene3D" id="4.10.80.30">
    <property type="entry name" value="DNA polymerase, domain 6"/>
    <property type="match status" value="1"/>
</dbReference>
<evidence type="ECO:0000256" key="2">
    <source>
        <dbReference type="ARBA" id="ARBA00022529"/>
    </source>
</evidence>
<dbReference type="InterPro" id="IPR018392">
    <property type="entry name" value="LysM"/>
</dbReference>
<accession>A0A5N1GMU1</accession>
<dbReference type="GO" id="GO:0042742">
    <property type="term" value="P:defense response to bacterium"/>
    <property type="evidence" value="ECO:0007669"/>
    <property type="project" value="UniProtKB-KW"/>
</dbReference>
<evidence type="ECO:0000313" key="10">
    <source>
        <dbReference type="Proteomes" id="UP000327148"/>
    </source>
</evidence>
<dbReference type="SUPFAM" id="SSF54106">
    <property type="entry name" value="LysM domain"/>
    <property type="match status" value="6"/>
</dbReference>
<feature type="domain" description="LysM" evidence="8">
    <location>
        <begin position="436"/>
        <end position="479"/>
    </location>
</feature>
<feature type="compositionally biased region" description="Polar residues" evidence="6">
    <location>
        <begin position="214"/>
        <end position="226"/>
    </location>
</feature>
<comment type="caution">
    <text evidence="9">The sequence shown here is derived from an EMBL/GenBank/DDBJ whole genome shotgun (WGS) entry which is preliminary data.</text>
</comment>
<keyword evidence="3" id="KW-0081">Bacteriolytic enzyme</keyword>
<evidence type="ECO:0000256" key="6">
    <source>
        <dbReference type="SAM" id="MobiDB-lite"/>
    </source>
</evidence>
<feature type="region of interest" description="Disordered" evidence="6">
    <location>
        <begin position="477"/>
        <end position="513"/>
    </location>
</feature>
<dbReference type="Pfam" id="PF01476">
    <property type="entry name" value="LysM"/>
    <property type="match status" value="6"/>
</dbReference>
<feature type="compositionally biased region" description="Polar residues" evidence="6">
    <location>
        <begin position="410"/>
        <end position="423"/>
    </location>
</feature>
<gene>
    <name evidence="9" type="ORF">F6I03_02565</name>
</gene>
<evidence type="ECO:0000256" key="5">
    <source>
        <dbReference type="ARBA" id="ARBA00032108"/>
    </source>
</evidence>